<dbReference type="Pfam" id="PF00095">
    <property type="entry name" value="WAP"/>
    <property type="match status" value="1"/>
</dbReference>
<protein>
    <submittedName>
        <fullName evidence="6">Eppin-like isoform X1</fullName>
    </submittedName>
</protein>
<dbReference type="InParanoid" id="A0A6P5IK81"/>
<organism evidence="5 6">
    <name type="scientific">Phascolarctos cinereus</name>
    <name type="common">Koala</name>
    <dbReference type="NCBI Taxonomy" id="38626"/>
    <lineage>
        <taxon>Eukaryota</taxon>
        <taxon>Metazoa</taxon>
        <taxon>Chordata</taxon>
        <taxon>Craniata</taxon>
        <taxon>Vertebrata</taxon>
        <taxon>Euteleostomi</taxon>
        <taxon>Mammalia</taxon>
        <taxon>Metatheria</taxon>
        <taxon>Diprotodontia</taxon>
        <taxon>Phascolarctidae</taxon>
        <taxon>Phascolarctos</taxon>
    </lineage>
</organism>
<dbReference type="PROSITE" id="PS51390">
    <property type="entry name" value="WAP"/>
    <property type="match status" value="1"/>
</dbReference>
<dbReference type="InterPro" id="IPR002223">
    <property type="entry name" value="Kunitz_BPTI"/>
</dbReference>
<keyword evidence="5" id="KW-1185">Reference proteome</keyword>
<dbReference type="RefSeq" id="XP_020819159.1">
    <property type="nucleotide sequence ID" value="XM_020963500.1"/>
</dbReference>
<keyword evidence="1" id="KW-1015">Disulfide bond</keyword>
<proteinExistence type="predicted"/>
<dbReference type="InterPro" id="IPR036645">
    <property type="entry name" value="Elafin-like_sf"/>
</dbReference>
<dbReference type="PANTHER" id="PTHR46751">
    <property type="entry name" value="EPPIN"/>
    <property type="match status" value="1"/>
</dbReference>
<feature type="signal peptide" evidence="2">
    <location>
        <begin position="1"/>
        <end position="25"/>
    </location>
</feature>
<feature type="chain" id="PRO_5027784016" evidence="2">
    <location>
        <begin position="26"/>
        <end position="152"/>
    </location>
</feature>
<feature type="domain" description="BPTI/Kunitz inhibitor" evidence="3">
    <location>
        <begin position="79"/>
        <end position="129"/>
    </location>
</feature>
<accession>A0A6P5IK81</accession>
<dbReference type="AlphaFoldDB" id="A0A6P5IK81"/>
<evidence type="ECO:0000256" key="2">
    <source>
        <dbReference type="SAM" id="SignalP"/>
    </source>
</evidence>
<dbReference type="GO" id="GO:0004867">
    <property type="term" value="F:serine-type endopeptidase inhibitor activity"/>
    <property type="evidence" value="ECO:0007669"/>
    <property type="project" value="InterPro"/>
</dbReference>
<dbReference type="InterPro" id="IPR008197">
    <property type="entry name" value="WAP_dom"/>
</dbReference>
<dbReference type="SMART" id="SM00131">
    <property type="entry name" value="KU"/>
    <property type="match status" value="1"/>
</dbReference>
<dbReference type="KEGG" id="pcw:110192384"/>
<dbReference type="Pfam" id="PF00014">
    <property type="entry name" value="Kunitz_BPTI"/>
    <property type="match status" value="1"/>
</dbReference>
<name>A0A6P5IK81_PHACI</name>
<dbReference type="SUPFAM" id="SSF57256">
    <property type="entry name" value="Elafin-like"/>
    <property type="match status" value="1"/>
</dbReference>
<dbReference type="Proteomes" id="UP000515140">
    <property type="component" value="Unplaced"/>
</dbReference>
<evidence type="ECO:0000259" key="4">
    <source>
        <dbReference type="PROSITE" id="PS51390"/>
    </source>
</evidence>
<dbReference type="SUPFAM" id="SSF57362">
    <property type="entry name" value="BPTI-like"/>
    <property type="match status" value="1"/>
</dbReference>
<evidence type="ECO:0000313" key="5">
    <source>
        <dbReference type="Proteomes" id="UP000515140"/>
    </source>
</evidence>
<dbReference type="Gene3D" id="4.10.410.10">
    <property type="entry name" value="Pancreatic trypsin inhibitor Kunitz domain"/>
    <property type="match status" value="1"/>
</dbReference>
<dbReference type="PROSITE" id="PS50279">
    <property type="entry name" value="BPTI_KUNITZ_2"/>
    <property type="match status" value="1"/>
</dbReference>
<dbReference type="InterPro" id="IPR051388">
    <property type="entry name" value="Serpin_venom_toxin"/>
</dbReference>
<dbReference type="SMART" id="SM00217">
    <property type="entry name" value="WAP"/>
    <property type="match status" value="1"/>
</dbReference>
<sequence>MGSAGHLLMLLLLLILSQDHNKLLALLRMKYGWRCPRIRVKCLFRENNDCFSDRDCKAQEKCCLFSCGMKCVDPTEDPCDSIIKTKHCQHTLTRWYYSIKENECYPFEYNLCADNKNSFQSHDVCKRTCLAFGHGVPIHLFELEGEPFTVLV</sequence>
<dbReference type="FunCoup" id="A0A6P5IK81">
    <property type="interactions" value="3"/>
</dbReference>
<reference evidence="6" key="1">
    <citation type="submission" date="2025-08" db="UniProtKB">
        <authorList>
            <consortium name="RefSeq"/>
        </authorList>
    </citation>
    <scope>IDENTIFICATION</scope>
    <source>
        <tissue evidence="6">Spleen</tissue>
    </source>
</reference>
<gene>
    <name evidence="6" type="primary">LOC110192384</name>
</gene>
<dbReference type="PANTHER" id="PTHR46751:SF1">
    <property type="entry name" value="WAP FOUR-DISULFIDE CORE DOMAIN PROTEIN 6A"/>
    <property type="match status" value="1"/>
</dbReference>
<evidence type="ECO:0000259" key="3">
    <source>
        <dbReference type="PROSITE" id="PS50279"/>
    </source>
</evidence>
<evidence type="ECO:0000313" key="6">
    <source>
        <dbReference type="RefSeq" id="XP_020819159.1"/>
    </source>
</evidence>
<dbReference type="GO" id="GO:0005615">
    <property type="term" value="C:extracellular space"/>
    <property type="evidence" value="ECO:0007669"/>
    <property type="project" value="TreeGrafter"/>
</dbReference>
<dbReference type="GeneID" id="110192384"/>
<feature type="domain" description="WAP" evidence="4">
    <location>
        <begin position="27"/>
        <end position="75"/>
    </location>
</feature>
<evidence type="ECO:0000256" key="1">
    <source>
        <dbReference type="ARBA" id="ARBA00023157"/>
    </source>
</evidence>
<keyword evidence="2" id="KW-0732">Signal</keyword>
<dbReference type="InterPro" id="IPR036880">
    <property type="entry name" value="Kunitz_BPTI_sf"/>
</dbReference>
<dbReference type="Gene3D" id="4.10.75.10">
    <property type="entry name" value="Elafin-like"/>
    <property type="match status" value="1"/>
</dbReference>